<organism evidence="2 3">
    <name type="scientific">Sphingoaurantiacus capsulatus</name>
    <dbReference type="NCBI Taxonomy" id="1771310"/>
    <lineage>
        <taxon>Bacteria</taxon>
        <taxon>Pseudomonadati</taxon>
        <taxon>Pseudomonadota</taxon>
        <taxon>Alphaproteobacteria</taxon>
        <taxon>Sphingomonadales</taxon>
        <taxon>Sphingosinicellaceae</taxon>
        <taxon>Sphingoaurantiacus</taxon>
    </lineage>
</organism>
<dbReference type="InterPro" id="IPR004843">
    <property type="entry name" value="Calcineurin-like_PHP"/>
</dbReference>
<feature type="domain" description="Serine/threonine specific protein phosphatases" evidence="1">
    <location>
        <begin position="92"/>
        <end position="97"/>
    </location>
</feature>
<name>A0ABV7XAY6_9SPHN</name>
<evidence type="ECO:0000259" key="1">
    <source>
        <dbReference type="PROSITE" id="PS00125"/>
    </source>
</evidence>
<dbReference type="InterPro" id="IPR029052">
    <property type="entry name" value="Metallo-depent_PP-like"/>
</dbReference>
<protein>
    <submittedName>
        <fullName evidence="2">Metallophosphoesterase family protein</fullName>
        <ecNumber evidence="2">3.1.-.-</ecNumber>
    </submittedName>
</protein>
<reference evidence="3" key="1">
    <citation type="journal article" date="2019" name="Int. J. Syst. Evol. Microbiol.">
        <title>The Global Catalogue of Microorganisms (GCM) 10K type strain sequencing project: providing services to taxonomists for standard genome sequencing and annotation.</title>
        <authorList>
            <consortium name="The Broad Institute Genomics Platform"/>
            <consortium name="The Broad Institute Genome Sequencing Center for Infectious Disease"/>
            <person name="Wu L."/>
            <person name="Ma J."/>
        </authorList>
    </citation>
    <scope>NUCLEOTIDE SEQUENCE [LARGE SCALE GENOMIC DNA]</scope>
    <source>
        <strain evidence="3">KCTC 42644</strain>
    </source>
</reference>
<evidence type="ECO:0000313" key="2">
    <source>
        <dbReference type="EMBL" id="MFC3713262.1"/>
    </source>
</evidence>
<dbReference type="GO" id="GO:0016787">
    <property type="term" value="F:hydrolase activity"/>
    <property type="evidence" value="ECO:0007669"/>
    <property type="project" value="UniProtKB-KW"/>
</dbReference>
<accession>A0ABV7XAY6</accession>
<keyword evidence="2" id="KW-0378">Hydrolase</keyword>
<dbReference type="PROSITE" id="PS00125">
    <property type="entry name" value="SER_THR_PHOSPHATASE"/>
    <property type="match status" value="1"/>
</dbReference>
<dbReference type="PRINTS" id="PR00114">
    <property type="entry name" value="STPHPHTASE"/>
</dbReference>
<dbReference type="Pfam" id="PF00149">
    <property type="entry name" value="Metallophos"/>
    <property type="match status" value="1"/>
</dbReference>
<dbReference type="PANTHER" id="PTHR42850">
    <property type="entry name" value="METALLOPHOSPHOESTERASE"/>
    <property type="match status" value="1"/>
</dbReference>
<dbReference type="PANTHER" id="PTHR42850:SF4">
    <property type="entry name" value="ZINC-DEPENDENT ENDOPOLYPHOSPHATASE"/>
    <property type="match status" value="1"/>
</dbReference>
<gene>
    <name evidence="2" type="ORF">ACFOMD_11800</name>
</gene>
<dbReference type="Proteomes" id="UP001595615">
    <property type="component" value="Unassembled WGS sequence"/>
</dbReference>
<keyword evidence="3" id="KW-1185">Reference proteome</keyword>
<dbReference type="EC" id="3.1.-.-" evidence="2"/>
<dbReference type="InterPro" id="IPR050126">
    <property type="entry name" value="Ap4A_hydrolase"/>
</dbReference>
<sequence>MIARTLQKLLGRAPASARSVPGGTRIYAVGDIHGRLDLLSALVKRIEADRAGFGGAVEVVLLGDYIDRGPRSADVLDWLAAGLPDWATWTLLRGNHEQAMLDSIDGTGGQPRLDAWLEYGGRETLRSYGVSARVALGNDRAPIVAEMHARVPAAHLALMRAMPLSRRIGDYLFVHAGIRPGVPMEQQEDRDLMWIRGEFLDCKDDHGCIVVHGHSITRDVTERPNRIGIDTGAYATGRLTALVLEGDTRRYMATDD</sequence>
<comment type="caution">
    <text evidence="2">The sequence shown here is derived from an EMBL/GenBank/DDBJ whole genome shotgun (WGS) entry which is preliminary data.</text>
</comment>
<dbReference type="Gene3D" id="3.60.21.10">
    <property type="match status" value="1"/>
</dbReference>
<dbReference type="EMBL" id="JBHRXV010000010">
    <property type="protein sequence ID" value="MFC3713262.1"/>
    <property type="molecule type" value="Genomic_DNA"/>
</dbReference>
<dbReference type="RefSeq" id="WP_380861575.1">
    <property type="nucleotide sequence ID" value="NZ_JBHRXV010000010.1"/>
</dbReference>
<dbReference type="InterPro" id="IPR006186">
    <property type="entry name" value="Ser/Thr-sp_prot-phosphatase"/>
</dbReference>
<proteinExistence type="predicted"/>
<dbReference type="CDD" id="cd00144">
    <property type="entry name" value="MPP_PPP_family"/>
    <property type="match status" value="1"/>
</dbReference>
<evidence type="ECO:0000313" key="3">
    <source>
        <dbReference type="Proteomes" id="UP001595615"/>
    </source>
</evidence>
<dbReference type="SUPFAM" id="SSF56300">
    <property type="entry name" value="Metallo-dependent phosphatases"/>
    <property type="match status" value="1"/>
</dbReference>